<dbReference type="GO" id="GO:0071014">
    <property type="term" value="C:post-mRNA release spliceosomal complex"/>
    <property type="evidence" value="ECO:0007669"/>
    <property type="project" value="TreeGrafter"/>
</dbReference>
<dbReference type="PANTHER" id="PTHR12111:SF2">
    <property type="entry name" value="SPLICING FACTOR YJU2B-RELATED"/>
    <property type="match status" value="1"/>
</dbReference>
<dbReference type="PANTHER" id="PTHR12111">
    <property type="entry name" value="SPLICING FACTOR YJU2"/>
    <property type="match status" value="1"/>
</dbReference>
<evidence type="ECO:0000256" key="1">
    <source>
        <dbReference type="ARBA" id="ARBA00005595"/>
    </source>
</evidence>
<evidence type="ECO:0000256" key="2">
    <source>
        <dbReference type="SAM" id="MobiDB-lite"/>
    </source>
</evidence>
<gene>
    <name evidence="3" type="ORF">GP486_006736</name>
</gene>
<name>A0A9P8L3E9_9PEZI</name>
<dbReference type="EMBL" id="JAGHQM010001614">
    <property type="protein sequence ID" value="KAH0553070.1"/>
    <property type="molecule type" value="Genomic_DNA"/>
</dbReference>
<dbReference type="Pfam" id="PF04502">
    <property type="entry name" value="Saf4_Yju2"/>
    <property type="match status" value="1"/>
</dbReference>
<comment type="similarity">
    <text evidence="1">Belongs to the CWC16 family.</text>
</comment>
<reference evidence="3" key="1">
    <citation type="submission" date="2021-03" db="EMBL/GenBank/DDBJ databases">
        <title>Comparative genomics and phylogenomic investigation of the class Geoglossomycetes provide insights into ecological specialization and systematics.</title>
        <authorList>
            <person name="Melie T."/>
            <person name="Pirro S."/>
            <person name="Miller A.N."/>
            <person name="Quandt A."/>
        </authorList>
    </citation>
    <scope>NUCLEOTIDE SEQUENCE</scope>
    <source>
        <strain evidence="3">CAQ_001_2017</strain>
    </source>
</reference>
<dbReference type="AlphaFoldDB" id="A0A9P8L3E9"/>
<evidence type="ECO:0000313" key="4">
    <source>
        <dbReference type="Proteomes" id="UP000750711"/>
    </source>
</evidence>
<protein>
    <submittedName>
        <fullName evidence="3">Uncharacterized protein</fullName>
    </submittedName>
</protein>
<keyword evidence="4" id="KW-1185">Reference proteome</keyword>
<organism evidence="3 4">
    <name type="scientific">Trichoglossum hirsutum</name>
    <dbReference type="NCBI Taxonomy" id="265104"/>
    <lineage>
        <taxon>Eukaryota</taxon>
        <taxon>Fungi</taxon>
        <taxon>Dikarya</taxon>
        <taxon>Ascomycota</taxon>
        <taxon>Pezizomycotina</taxon>
        <taxon>Geoglossomycetes</taxon>
        <taxon>Geoglossales</taxon>
        <taxon>Geoglossaceae</taxon>
        <taxon>Trichoglossum</taxon>
    </lineage>
</organism>
<accession>A0A9P8L3E9</accession>
<proteinExistence type="inferred from homology"/>
<feature type="region of interest" description="Disordered" evidence="2">
    <location>
        <begin position="238"/>
        <end position="382"/>
    </location>
</feature>
<comment type="caution">
    <text evidence="3">The sequence shown here is derived from an EMBL/GenBank/DDBJ whole genome shotgun (WGS) entry which is preliminary data.</text>
</comment>
<feature type="compositionally biased region" description="Basic and acidic residues" evidence="2">
    <location>
        <begin position="286"/>
        <end position="296"/>
    </location>
</feature>
<sequence length="382" mass="42325">MGRYVPPEYEGTVSANKLAGKHALGSRARKLDKGILTVRFEMPFPIWCTSCQPHPLIIGQGVRFNAEKKKIGNYYNTPIYSFRMKHTICGGWIEIQTDPKNTAYVVVSGAKRRDTGEDRDAEVGEIKVRTAEERERLEKDPFAALDVKVEDQRLARSAKTRVEDLKKLRDRDWSDPYEGSRKLRKVFRAERNERRKNAAATEDLKDRMGLDIDLLDETEEDRRRAKLVDFDQVDSEASVARARSRPLFASDDGGGKIKGGSGTRIDKVTNRPSSRKPRAPATAQNSRERLHRELRANTRAALDPFLVSDGDWSSTLSGSGGGNNSNSNKLPISTVVVKRKREEGSSDMASSQGEGGGDKRDLGGGASHSASGVTLGLDYDSD</sequence>
<dbReference type="GO" id="GO:0005684">
    <property type="term" value="C:U2-type spliceosomal complex"/>
    <property type="evidence" value="ECO:0007669"/>
    <property type="project" value="TreeGrafter"/>
</dbReference>
<dbReference type="GO" id="GO:0000398">
    <property type="term" value="P:mRNA splicing, via spliceosome"/>
    <property type="evidence" value="ECO:0007669"/>
    <property type="project" value="InterPro"/>
</dbReference>
<evidence type="ECO:0000313" key="3">
    <source>
        <dbReference type="EMBL" id="KAH0553070.1"/>
    </source>
</evidence>
<dbReference type="Proteomes" id="UP000750711">
    <property type="component" value="Unassembled WGS sequence"/>
</dbReference>
<dbReference type="InterPro" id="IPR007590">
    <property type="entry name" value="Saf4/Yju2"/>
</dbReference>